<dbReference type="Proteomes" id="UP000054359">
    <property type="component" value="Unassembled WGS sequence"/>
</dbReference>
<reference evidence="4 5" key="1">
    <citation type="submission" date="2013-11" db="EMBL/GenBank/DDBJ databases">
        <title>Genome sequencing of Stegodyphus mimosarum.</title>
        <authorList>
            <person name="Bechsgaard J."/>
        </authorList>
    </citation>
    <scope>NUCLEOTIDE SEQUENCE [LARGE SCALE GENOMIC DNA]</scope>
</reference>
<dbReference type="STRING" id="407821.A0A087TM23"/>
<accession>A0A087TM23</accession>
<dbReference type="Pfam" id="PF15275">
    <property type="entry name" value="PEHE"/>
    <property type="match status" value="1"/>
</dbReference>
<dbReference type="GO" id="GO:0003682">
    <property type="term" value="F:chromatin binding"/>
    <property type="evidence" value="ECO:0007669"/>
    <property type="project" value="TreeGrafter"/>
</dbReference>
<dbReference type="EMBL" id="KK115841">
    <property type="protein sequence ID" value="KFM66162.1"/>
    <property type="molecule type" value="Genomic_DNA"/>
</dbReference>
<dbReference type="Gene3D" id="6.10.250.2000">
    <property type="match status" value="1"/>
</dbReference>
<proteinExistence type="predicted"/>
<keyword evidence="1" id="KW-0175">Coiled coil</keyword>
<evidence type="ECO:0000256" key="1">
    <source>
        <dbReference type="SAM" id="Coils"/>
    </source>
</evidence>
<dbReference type="PROSITE" id="PS52052">
    <property type="entry name" value="PEHE"/>
    <property type="match status" value="1"/>
</dbReference>
<feature type="compositionally biased region" description="Basic and acidic residues" evidence="2">
    <location>
        <begin position="393"/>
        <end position="415"/>
    </location>
</feature>
<dbReference type="OrthoDB" id="6022555at2759"/>
<feature type="non-terminal residue" evidence="4">
    <location>
        <position position="487"/>
    </location>
</feature>
<keyword evidence="5" id="KW-1185">Reference proteome</keyword>
<feature type="domain" description="PEHE" evidence="3">
    <location>
        <begin position="340"/>
        <end position="459"/>
    </location>
</feature>
<feature type="region of interest" description="Disordered" evidence="2">
    <location>
        <begin position="393"/>
        <end position="420"/>
    </location>
</feature>
<protein>
    <submittedName>
        <fullName evidence="4">Male-specific lethal 1-like protein</fullName>
    </submittedName>
</protein>
<evidence type="ECO:0000256" key="2">
    <source>
        <dbReference type="SAM" id="MobiDB-lite"/>
    </source>
</evidence>
<name>A0A087TM23_STEMI</name>
<dbReference type="OMA" id="HAQANCL"/>
<evidence type="ECO:0000259" key="3">
    <source>
        <dbReference type="PROSITE" id="PS52052"/>
    </source>
</evidence>
<dbReference type="Gene3D" id="1.20.5.170">
    <property type="match status" value="1"/>
</dbReference>
<dbReference type="SMART" id="SM01300">
    <property type="entry name" value="PEHE"/>
    <property type="match status" value="1"/>
</dbReference>
<sequence>MKSGAVEPDRLKIEGRQSIHRRKMSKNSPIVNGADESHSYAAEDETVRQVNLAAAYHDHISCTKSADLCKIDGGKEGRINLPCETDHIYANCSEMKNKSHNTNAANSPSNSKDLSVENKRLRDMVLVQLELIKQLQEEAVKKDRQIMSLKQESETLRARLDRRDRRMCLMRKRYSKSDDESADNISDVGSAVSDANVAASSASVSNERTNSPSSVNLVTRYFGRKSKTIPSRALKRRYLGPPKSLPLKKSILKSVSSATSVSSASETHDDELSVKQEILNMTKLPVTREKTVEPDIKKFHKRHDHRPKGVLRGDFLTTNKAYFLPDNQASSNSLSSSETNIDVPSWKYKPVTSFYQMEGTENINDSVFHRRHLKCEQDERRRKRWDMQRLREQKASEKLKYKQTRDADKESENHVQRKSQSFYPDPRHIEFIEVTEQLPVLAFGHPIPLFQPSEFTLPWRCSENQSYESVEIKAKKSRSTAAVPKVT</sequence>
<dbReference type="InterPro" id="IPR029332">
    <property type="entry name" value="PEHE_dom"/>
</dbReference>
<gene>
    <name evidence="4" type="ORF">X975_13737</name>
</gene>
<evidence type="ECO:0000313" key="5">
    <source>
        <dbReference type="Proteomes" id="UP000054359"/>
    </source>
</evidence>
<dbReference type="AlphaFoldDB" id="A0A087TM23"/>
<organism evidence="4 5">
    <name type="scientific">Stegodyphus mimosarum</name>
    <name type="common">African social velvet spider</name>
    <dbReference type="NCBI Taxonomy" id="407821"/>
    <lineage>
        <taxon>Eukaryota</taxon>
        <taxon>Metazoa</taxon>
        <taxon>Ecdysozoa</taxon>
        <taxon>Arthropoda</taxon>
        <taxon>Chelicerata</taxon>
        <taxon>Arachnida</taxon>
        <taxon>Araneae</taxon>
        <taxon>Araneomorphae</taxon>
        <taxon>Entelegynae</taxon>
        <taxon>Eresoidea</taxon>
        <taxon>Eresidae</taxon>
        <taxon>Stegodyphus</taxon>
    </lineage>
</organism>
<feature type="coiled-coil region" evidence="1">
    <location>
        <begin position="118"/>
        <end position="166"/>
    </location>
</feature>
<dbReference type="GO" id="GO:0072487">
    <property type="term" value="C:MSL complex"/>
    <property type="evidence" value="ECO:0007669"/>
    <property type="project" value="InterPro"/>
</dbReference>
<evidence type="ECO:0000313" key="4">
    <source>
        <dbReference type="EMBL" id="KFM66162.1"/>
    </source>
</evidence>
<dbReference type="PANTHER" id="PTHR21656">
    <property type="entry name" value="MALE-SPECIFIC LETHAL-1 PROTEIN"/>
    <property type="match status" value="1"/>
</dbReference>
<dbReference type="InterPro" id="IPR026711">
    <property type="entry name" value="Msl-1"/>
</dbReference>
<dbReference type="PANTHER" id="PTHR21656:SF2">
    <property type="entry name" value="MALE-SPECIFIC LETHAL 1 HOMOLOG"/>
    <property type="match status" value="1"/>
</dbReference>